<dbReference type="PATRIC" id="fig|134601.6.peg.3252"/>
<keyword evidence="1" id="KW-0805">Transcription regulation</keyword>
<evidence type="ECO:0000256" key="3">
    <source>
        <dbReference type="ARBA" id="ARBA00023163"/>
    </source>
</evidence>
<evidence type="ECO:0000256" key="2">
    <source>
        <dbReference type="ARBA" id="ARBA00023125"/>
    </source>
</evidence>
<dbReference type="Pfam" id="PF00440">
    <property type="entry name" value="TetR_N"/>
    <property type="match status" value="1"/>
</dbReference>
<dbReference type="PANTHER" id="PTHR30055:SF234">
    <property type="entry name" value="HTH-TYPE TRANSCRIPTIONAL REGULATOR BETI"/>
    <property type="match status" value="1"/>
</dbReference>
<evidence type="ECO:0000256" key="4">
    <source>
        <dbReference type="PROSITE-ProRule" id="PRU00335"/>
    </source>
</evidence>
<dbReference type="SUPFAM" id="SSF48498">
    <property type="entry name" value="Tetracyclin repressor-like, C-terminal domain"/>
    <property type="match status" value="1"/>
</dbReference>
<feature type="DNA-binding region" description="H-T-H motif" evidence="4">
    <location>
        <begin position="91"/>
        <end position="110"/>
    </location>
</feature>
<dbReference type="AlphaFoldDB" id="A0A0K0X6U1"/>
<evidence type="ECO:0000313" key="6">
    <source>
        <dbReference type="EMBL" id="AKS33101.1"/>
    </source>
</evidence>
<dbReference type="PROSITE" id="PS50977">
    <property type="entry name" value="HTH_TETR_2"/>
    <property type="match status" value="1"/>
</dbReference>
<dbReference type="Gene3D" id="1.10.357.10">
    <property type="entry name" value="Tetracycline Repressor, domain 2"/>
    <property type="match status" value="1"/>
</dbReference>
<evidence type="ECO:0000256" key="1">
    <source>
        <dbReference type="ARBA" id="ARBA00023015"/>
    </source>
</evidence>
<dbReference type="InterPro" id="IPR009057">
    <property type="entry name" value="Homeodomain-like_sf"/>
</dbReference>
<dbReference type="RefSeq" id="WP_049745538.1">
    <property type="nucleotide sequence ID" value="NZ_CP012150.1"/>
</dbReference>
<evidence type="ECO:0000313" key="7">
    <source>
        <dbReference type="Proteomes" id="UP000062255"/>
    </source>
</evidence>
<proteinExistence type="predicted"/>
<dbReference type="Proteomes" id="UP000062255">
    <property type="component" value="Chromosome"/>
</dbReference>
<name>A0A0K0X6U1_MYCGD</name>
<dbReference type="InterPro" id="IPR050109">
    <property type="entry name" value="HTH-type_TetR-like_transc_reg"/>
</dbReference>
<dbReference type="SUPFAM" id="SSF46689">
    <property type="entry name" value="Homeodomain-like"/>
    <property type="match status" value="1"/>
</dbReference>
<dbReference type="GO" id="GO:0003700">
    <property type="term" value="F:DNA-binding transcription factor activity"/>
    <property type="evidence" value="ECO:0007669"/>
    <property type="project" value="TreeGrafter"/>
</dbReference>
<keyword evidence="2 4" id="KW-0238">DNA-binding</keyword>
<dbReference type="STRING" id="134601.AFA91_15650"/>
<dbReference type="GO" id="GO:0000976">
    <property type="term" value="F:transcription cis-regulatory region binding"/>
    <property type="evidence" value="ECO:0007669"/>
    <property type="project" value="TreeGrafter"/>
</dbReference>
<dbReference type="InterPro" id="IPR036271">
    <property type="entry name" value="Tet_transcr_reg_TetR-rel_C_sf"/>
</dbReference>
<dbReference type="EMBL" id="CP012150">
    <property type="protein sequence ID" value="AKS33101.1"/>
    <property type="molecule type" value="Genomic_DNA"/>
</dbReference>
<organism evidence="6 7">
    <name type="scientific">Mycolicibacterium goodii</name>
    <name type="common">Mycobacterium goodii</name>
    <dbReference type="NCBI Taxonomy" id="134601"/>
    <lineage>
        <taxon>Bacteria</taxon>
        <taxon>Bacillati</taxon>
        <taxon>Actinomycetota</taxon>
        <taxon>Actinomycetes</taxon>
        <taxon>Mycobacteriales</taxon>
        <taxon>Mycobacteriaceae</taxon>
        <taxon>Mycolicibacterium</taxon>
    </lineage>
</organism>
<gene>
    <name evidence="6" type="ORF">AFA91_15650</name>
</gene>
<feature type="domain" description="HTH tetR-type" evidence="5">
    <location>
        <begin position="68"/>
        <end position="128"/>
    </location>
</feature>
<dbReference type="KEGG" id="mgo:AFA91_15650"/>
<accession>A0A0K0X6U1</accession>
<reference evidence="6 7" key="1">
    <citation type="submission" date="2015-07" db="EMBL/GenBank/DDBJ databases">
        <title>Complete genome sequence of Mycobacterium goodii X7B, a facultative thermophilic biodesulfurizing bacterium.</title>
        <authorList>
            <person name="Yu B."/>
            <person name="Li F."/>
            <person name="Xu P."/>
        </authorList>
    </citation>
    <scope>NUCLEOTIDE SEQUENCE [LARGE SCALE GENOMIC DNA]</scope>
    <source>
        <strain evidence="6 7">X7B</strain>
    </source>
</reference>
<dbReference type="OrthoDB" id="3467435at2"/>
<protein>
    <submittedName>
        <fullName evidence="6">TetR family transcriptional regulator</fullName>
    </submittedName>
</protein>
<evidence type="ECO:0000259" key="5">
    <source>
        <dbReference type="PROSITE" id="PS50977"/>
    </source>
</evidence>
<dbReference type="InterPro" id="IPR001647">
    <property type="entry name" value="HTH_TetR"/>
</dbReference>
<dbReference type="PANTHER" id="PTHR30055">
    <property type="entry name" value="HTH-TYPE TRANSCRIPTIONAL REGULATOR RUTR"/>
    <property type="match status" value="1"/>
</dbReference>
<keyword evidence="3" id="KW-0804">Transcription</keyword>
<sequence length="267" mass="28317">MAAVPDELVDAALRAAGDLGRDVADVPVAAIARHAGISRSTLLRRLGGSRSALDDAVRARGTDPGGAPPVRVRAIDAAAGLIGEMGLGAVTLEAIADRAECSVPSLYAIFGTRDGLLREVFEHHSPIQDVEEFFGQDHGDLHDTVRGFYGVLVRALARPPRVTPAIFAEAFARPNSPAVRTVVGHGAPRMFGLLAGWLAAEVEAGRVRDLPMLLLIQQLMAPALMHVFTRPAAEHVDLVPVPDIDTVCDVLADTFVRAVANRESEQP</sequence>